<proteinExistence type="predicted"/>
<feature type="compositionally biased region" description="Polar residues" evidence="1">
    <location>
        <begin position="59"/>
        <end position="71"/>
    </location>
</feature>
<protein>
    <submittedName>
        <fullName evidence="2">Uncharacterized protein</fullName>
    </submittedName>
</protein>
<dbReference type="EMBL" id="CT868006">
    <property type="protein sequence ID" value="CAK59961.1"/>
    <property type="molecule type" value="Genomic_DNA"/>
</dbReference>
<evidence type="ECO:0000256" key="1">
    <source>
        <dbReference type="SAM" id="MobiDB-lite"/>
    </source>
</evidence>
<dbReference type="KEGG" id="ptm:GSPATT00030599001"/>
<feature type="compositionally biased region" description="Polar residues" evidence="1">
    <location>
        <begin position="103"/>
        <end position="113"/>
    </location>
</feature>
<name>A0BN44_PARTE</name>
<dbReference type="AlphaFoldDB" id="A0BN44"/>
<dbReference type="GeneID" id="5013150"/>
<organism evidence="2 3">
    <name type="scientific">Paramecium tetraurelia</name>
    <dbReference type="NCBI Taxonomy" id="5888"/>
    <lineage>
        <taxon>Eukaryota</taxon>
        <taxon>Sar</taxon>
        <taxon>Alveolata</taxon>
        <taxon>Ciliophora</taxon>
        <taxon>Intramacronucleata</taxon>
        <taxon>Oligohymenophorea</taxon>
        <taxon>Peniculida</taxon>
        <taxon>Parameciidae</taxon>
        <taxon>Paramecium</taxon>
    </lineage>
</organism>
<gene>
    <name evidence="2" type="ORF">GSPATT00030599001</name>
</gene>
<evidence type="ECO:0000313" key="2">
    <source>
        <dbReference type="EMBL" id="CAK59961.1"/>
    </source>
</evidence>
<dbReference type="HOGENOM" id="CLU_2138326_0_0_1"/>
<reference evidence="2 3" key="1">
    <citation type="journal article" date="2006" name="Nature">
        <title>Global trends of whole-genome duplications revealed by the ciliate Paramecium tetraurelia.</title>
        <authorList>
            <consortium name="Genoscope"/>
            <person name="Aury J.-M."/>
            <person name="Jaillon O."/>
            <person name="Duret L."/>
            <person name="Noel B."/>
            <person name="Jubin C."/>
            <person name="Porcel B.M."/>
            <person name="Segurens B."/>
            <person name="Daubin V."/>
            <person name="Anthouard V."/>
            <person name="Aiach N."/>
            <person name="Arnaiz O."/>
            <person name="Billaut A."/>
            <person name="Beisson J."/>
            <person name="Blanc I."/>
            <person name="Bouhouche K."/>
            <person name="Camara F."/>
            <person name="Duharcourt S."/>
            <person name="Guigo R."/>
            <person name="Gogendeau D."/>
            <person name="Katinka M."/>
            <person name="Keller A.-M."/>
            <person name="Kissmehl R."/>
            <person name="Klotz C."/>
            <person name="Koll F."/>
            <person name="Le Moue A."/>
            <person name="Lepere C."/>
            <person name="Malinsky S."/>
            <person name="Nowacki M."/>
            <person name="Nowak J.K."/>
            <person name="Plattner H."/>
            <person name="Poulain J."/>
            <person name="Ruiz F."/>
            <person name="Serrano V."/>
            <person name="Zagulski M."/>
            <person name="Dessen P."/>
            <person name="Betermier M."/>
            <person name="Weissenbach J."/>
            <person name="Scarpelli C."/>
            <person name="Schachter V."/>
            <person name="Sperling L."/>
            <person name="Meyer E."/>
            <person name="Cohen J."/>
            <person name="Wincker P."/>
        </authorList>
    </citation>
    <scope>NUCLEOTIDE SEQUENCE [LARGE SCALE GENOMIC DNA]</scope>
    <source>
        <strain evidence="2 3">Stock d4-2</strain>
    </source>
</reference>
<dbReference type="RefSeq" id="XP_001427359.1">
    <property type="nucleotide sequence ID" value="XM_001427322.1"/>
</dbReference>
<dbReference type="Proteomes" id="UP000000600">
    <property type="component" value="Unassembled WGS sequence"/>
</dbReference>
<feature type="region of interest" description="Disordered" evidence="1">
    <location>
        <begin position="90"/>
        <end position="113"/>
    </location>
</feature>
<sequence>MIKWEIERESKRIRENEKVNQIQDEINRYKISWLKDQEIKQEKRKSSKKQKCFNKQNSTNNGSWRNNSINYDENKDSSLKQDLLLSEKVKNEKEQSLSKILKTINNSKQKQLK</sequence>
<dbReference type="InParanoid" id="A0BN44"/>
<feature type="region of interest" description="Disordered" evidence="1">
    <location>
        <begin position="39"/>
        <end position="74"/>
    </location>
</feature>
<accession>A0BN44</accession>
<evidence type="ECO:0000313" key="3">
    <source>
        <dbReference type="Proteomes" id="UP000000600"/>
    </source>
</evidence>
<feature type="compositionally biased region" description="Basic residues" evidence="1">
    <location>
        <begin position="42"/>
        <end position="52"/>
    </location>
</feature>
<keyword evidence="3" id="KW-1185">Reference proteome</keyword>